<dbReference type="InterPro" id="IPR011712">
    <property type="entry name" value="Sig_transdc_His_kin_sub3_dim/P"/>
</dbReference>
<dbReference type="InterPro" id="IPR003594">
    <property type="entry name" value="HATPase_dom"/>
</dbReference>
<evidence type="ECO:0000256" key="3">
    <source>
        <dbReference type="ARBA" id="ARBA00022553"/>
    </source>
</evidence>
<dbReference type="KEGG" id="celz:E5225_02340"/>
<evidence type="ECO:0000256" key="5">
    <source>
        <dbReference type="ARBA" id="ARBA00022741"/>
    </source>
</evidence>
<proteinExistence type="predicted"/>
<evidence type="ECO:0000313" key="11">
    <source>
        <dbReference type="EMBL" id="QCB92563.1"/>
    </source>
</evidence>
<dbReference type="GO" id="GO:0046983">
    <property type="term" value="F:protein dimerization activity"/>
    <property type="evidence" value="ECO:0007669"/>
    <property type="project" value="InterPro"/>
</dbReference>
<gene>
    <name evidence="11" type="ORF">E5225_02340</name>
</gene>
<name>A0A4P7SJ77_9CELL</name>
<reference evidence="11 12" key="1">
    <citation type="submission" date="2019-04" db="EMBL/GenBank/DDBJ databases">
        <title>Isolation and identification of Cellulomonas shaoxiangyii sp. Nov. isolated from feces of the Tibetan antelopes (Pantholops hodgsonii) in the Qinghai-Tibet plateau of China.</title>
        <authorList>
            <person name="Tian Z."/>
        </authorList>
    </citation>
    <scope>NUCLEOTIDE SEQUENCE [LARGE SCALE GENOMIC DNA]</scope>
    <source>
        <strain evidence="11 12">Z28</strain>
    </source>
</reference>
<dbReference type="GO" id="GO:0005524">
    <property type="term" value="F:ATP binding"/>
    <property type="evidence" value="ECO:0007669"/>
    <property type="project" value="UniProtKB-KW"/>
</dbReference>
<keyword evidence="4" id="KW-0808">Transferase</keyword>
<dbReference type="AlphaFoldDB" id="A0A4P7SJ77"/>
<protein>
    <recommendedName>
        <fullName evidence="2">histidine kinase</fullName>
        <ecNumber evidence="2">2.7.13.3</ecNumber>
    </recommendedName>
</protein>
<comment type="catalytic activity">
    <reaction evidence="1">
        <text>ATP + protein L-histidine = ADP + protein N-phospho-L-histidine.</text>
        <dbReference type="EC" id="2.7.13.3"/>
    </reaction>
</comment>
<dbReference type="SUPFAM" id="SSF55874">
    <property type="entry name" value="ATPase domain of HSP90 chaperone/DNA topoisomerase II/histidine kinase"/>
    <property type="match status" value="1"/>
</dbReference>
<evidence type="ECO:0000259" key="10">
    <source>
        <dbReference type="SMART" id="SM00387"/>
    </source>
</evidence>
<dbReference type="GO" id="GO:0000155">
    <property type="term" value="F:phosphorelay sensor kinase activity"/>
    <property type="evidence" value="ECO:0007669"/>
    <property type="project" value="InterPro"/>
</dbReference>
<feature type="transmembrane region" description="Helical" evidence="9">
    <location>
        <begin position="114"/>
        <end position="131"/>
    </location>
</feature>
<dbReference type="EC" id="2.7.13.3" evidence="2"/>
<evidence type="ECO:0000313" key="12">
    <source>
        <dbReference type="Proteomes" id="UP000296469"/>
    </source>
</evidence>
<dbReference type="Pfam" id="PF07730">
    <property type="entry name" value="HisKA_3"/>
    <property type="match status" value="1"/>
</dbReference>
<keyword evidence="7" id="KW-0067">ATP-binding</keyword>
<dbReference type="Gene3D" id="3.30.565.10">
    <property type="entry name" value="Histidine kinase-like ATPase, C-terminal domain"/>
    <property type="match status" value="1"/>
</dbReference>
<sequence>MSRSAGPSYARGMDGPPATSRRVDVLLAVATCAAVALTVGSGVAAERAPSPVAYAFALGFGALLLVRRRWPVAVLVVTVLGIFAYYALGFPAIGQALPAAAALYSAAELGRTRVAVVAGAVLVGVAAYFRIDEGLPTSYLLSYELLTNVALVVAAVALGVSVRVRRRSRDDQERLRAAALAEQQAQAEQRMQDQRVRIARDLHDSVGHSLAVIAVHAHVAQEAVGRDDALVGESLERITAATASTLRELRSTVRVLRTAGDDPARGTAGLGAVDALAESTRAAGVAVDLALDVPDGAVDGAIGAAAYRIVQEALTNVLRHARARRVAVRAAVVDGWLELAVRDDGVGAAATRPPGSGPAGDGQGLRGMAERVALLGGSLTSGAGDGGGFAVHARLPARLTS</sequence>
<dbReference type="InterPro" id="IPR050482">
    <property type="entry name" value="Sensor_HK_TwoCompSys"/>
</dbReference>
<keyword evidence="3" id="KW-0597">Phosphoprotein</keyword>
<feature type="transmembrane region" description="Helical" evidence="9">
    <location>
        <begin position="69"/>
        <end position="93"/>
    </location>
</feature>
<keyword evidence="12" id="KW-1185">Reference proteome</keyword>
<dbReference type="PANTHER" id="PTHR24421:SF10">
    <property type="entry name" value="NITRATE_NITRITE SENSOR PROTEIN NARQ"/>
    <property type="match status" value="1"/>
</dbReference>
<evidence type="ECO:0000256" key="9">
    <source>
        <dbReference type="SAM" id="Phobius"/>
    </source>
</evidence>
<evidence type="ECO:0000256" key="2">
    <source>
        <dbReference type="ARBA" id="ARBA00012438"/>
    </source>
</evidence>
<organism evidence="11 12">
    <name type="scientific">Cellulomonas shaoxiangyii</name>
    <dbReference type="NCBI Taxonomy" id="2566013"/>
    <lineage>
        <taxon>Bacteria</taxon>
        <taxon>Bacillati</taxon>
        <taxon>Actinomycetota</taxon>
        <taxon>Actinomycetes</taxon>
        <taxon>Micrococcales</taxon>
        <taxon>Cellulomonadaceae</taxon>
        <taxon>Cellulomonas</taxon>
    </lineage>
</organism>
<dbReference type="EMBL" id="CP039291">
    <property type="protein sequence ID" value="QCB92563.1"/>
    <property type="molecule type" value="Genomic_DNA"/>
</dbReference>
<feature type="domain" description="Histidine kinase/HSP90-like ATPase" evidence="10">
    <location>
        <begin position="301"/>
        <end position="399"/>
    </location>
</feature>
<evidence type="ECO:0000256" key="6">
    <source>
        <dbReference type="ARBA" id="ARBA00022777"/>
    </source>
</evidence>
<dbReference type="Pfam" id="PF02518">
    <property type="entry name" value="HATPase_c"/>
    <property type="match status" value="1"/>
</dbReference>
<dbReference type="SMART" id="SM00387">
    <property type="entry name" value="HATPase_c"/>
    <property type="match status" value="1"/>
</dbReference>
<keyword evidence="8" id="KW-0902">Two-component regulatory system</keyword>
<evidence type="ECO:0000256" key="4">
    <source>
        <dbReference type="ARBA" id="ARBA00022679"/>
    </source>
</evidence>
<dbReference type="OrthoDB" id="227596at2"/>
<dbReference type="InterPro" id="IPR036890">
    <property type="entry name" value="HATPase_C_sf"/>
</dbReference>
<dbReference type="PANTHER" id="PTHR24421">
    <property type="entry name" value="NITRATE/NITRITE SENSOR PROTEIN NARX-RELATED"/>
    <property type="match status" value="1"/>
</dbReference>
<dbReference type="CDD" id="cd16917">
    <property type="entry name" value="HATPase_UhpB-NarQ-NarX-like"/>
    <property type="match status" value="1"/>
</dbReference>
<accession>A0A4P7SJ77</accession>
<keyword evidence="9" id="KW-0472">Membrane</keyword>
<feature type="transmembrane region" description="Helical" evidence="9">
    <location>
        <begin position="143"/>
        <end position="164"/>
    </location>
</feature>
<evidence type="ECO:0000256" key="7">
    <source>
        <dbReference type="ARBA" id="ARBA00022840"/>
    </source>
</evidence>
<keyword evidence="9" id="KW-1133">Transmembrane helix</keyword>
<keyword evidence="6 11" id="KW-0418">Kinase</keyword>
<keyword evidence="5" id="KW-0547">Nucleotide-binding</keyword>
<keyword evidence="9" id="KW-0812">Transmembrane</keyword>
<dbReference type="Gene3D" id="1.20.5.1930">
    <property type="match status" value="1"/>
</dbReference>
<dbReference type="GO" id="GO:0016020">
    <property type="term" value="C:membrane"/>
    <property type="evidence" value="ECO:0007669"/>
    <property type="project" value="InterPro"/>
</dbReference>
<evidence type="ECO:0000256" key="1">
    <source>
        <dbReference type="ARBA" id="ARBA00000085"/>
    </source>
</evidence>
<dbReference type="Proteomes" id="UP000296469">
    <property type="component" value="Chromosome"/>
</dbReference>
<evidence type="ECO:0000256" key="8">
    <source>
        <dbReference type="ARBA" id="ARBA00023012"/>
    </source>
</evidence>